<gene>
    <name evidence="4" type="ORF">PAECIP111891_05519</name>
</gene>
<dbReference type="SUPFAM" id="SSF51126">
    <property type="entry name" value="Pectin lyase-like"/>
    <property type="match status" value="1"/>
</dbReference>
<proteinExistence type="predicted"/>
<evidence type="ECO:0008006" key="6">
    <source>
        <dbReference type="Google" id="ProtNLM"/>
    </source>
</evidence>
<evidence type="ECO:0000313" key="4">
    <source>
        <dbReference type="EMBL" id="CAH1223411.1"/>
    </source>
</evidence>
<dbReference type="SMART" id="SM00710">
    <property type="entry name" value="PbH1"/>
    <property type="match status" value="8"/>
</dbReference>
<name>A0ABN8H5P3_9BACL</name>
<dbReference type="InterPro" id="IPR011050">
    <property type="entry name" value="Pectin_lyase_fold/virulence"/>
</dbReference>
<dbReference type="RefSeq" id="WP_236291660.1">
    <property type="nucleotide sequence ID" value="NZ_CAKMMW010000022.1"/>
</dbReference>
<feature type="domain" description="Golvesin/Xly CBD-like" evidence="3">
    <location>
        <begin position="44"/>
        <end position="171"/>
    </location>
</feature>
<organism evidence="4 5">
    <name type="scientific">Paenibacillus allorhizoplanae</name>
    <dbReference type="NCBI Taxonomy" id="2905648"/>
    <lineage>
        <taxon>Bacteria</taxon>
        <taxon>Bacillati</taxon>
        <taxon>Bacillota</taxon>
        <taxon>Bacilli</taxon>
        <taxon>Bacillales</taxon>
        <taxon>Paenibacillaceae</taxon>
        <taxon>Paenibacillus</taxon>
    </lineage>
</organism>
<evidence type="ECO:0000259" key="1">
    <source>
        <dbReference type="Pfam" id="PF12708"/>
    </source>
</evidence>
<dbReference type="InterPro" id="IPR006626">
    <property type="entry name" value="PbH1"/>
</dbReference>
<evidence type="ECO:0000259" key="3">
    <source>
        <dbReference type="Pfam" id="PF25275"/>
    </source>
</evidence>
<protein>
    <recommendedName>
        <fullName evidence="6">Pectate lyase superfamily protein domain-containing protein</fullName>
    </recommendedName>
</protein>
<dbReference type="Proteomes" id="UP000838821">
    <property type="component" value="Unassembled WGS sequence"/>
</dbReference>
<feature type="domain" description="Rhamnogalacturonase A/B/Epimerase-like pectate lyase" evidence="1">
    <location>
        <begin position="335"/>
        <end position="549"/>
    </location>
</feature>
<dbReference type="InterPro" id="IPR024535">
    <property type="entry name" value="RHGA/B-epi-like_pectate_lyase"/>
</dbReference>
<dbReference type="EMBL" id="CAKMMW010000022">
    <property type="protein sequence ID" value="CAH1223411.1"/>
    <property type="molecule type" value="Genomic_DNA"/>
</dbReference>
<evidence type="ECO:0000313" key="5">
    <source>
        <dbReference type="Proteomes" id="UP000838821"/>
    </source>
</evidence>
<dbReference type="InterPro" id="IPR033801">
    <property type="entry name" value="CBM6-CBM35-CBM36-like_1"/>
</dbReference>
<reference evidence="4" key="1">
    <citation type="submission" date="2022-01" db="EMBL/GenBank/DDBJ databases">
        <authorList>
            <person name="Criscuolo A."/>
        </authorList>
    </citation>
    <scope>NUCLEOTIDE SEQUENCE</scope>
    <source>
        <strain evidence="4">CIP111891</strain>
    </source>
</reference>
<dbReference type="InterPro" id="IPR012334">
    <property type="entry name" value="Pectin_lyas_fold"/>
</dbReference>
<dbReference type="Pfam" id="PF25275">
    <property type="entry name" value="Golvesin_C"/>
    <property type="match status" value="1"/>
</dbReference>
<dbReference type="InterPro" id="IPR033803">
    <property type="entry name" value="CBD-like_Golvesin-Xly"/>
</dbReference>
<feature type="domain" description="CBM6/CBM35/CBM36-like 1" evidence="2">
    <location>
        <begin position="183"/>
        <end position="322"/>
    </location>
</feature>
<dbReference type="Pfam" id="PF12708">
    <property type="entry name" value="Pect-lyase_RHGA_epim"/>
    <property type="match status" value="1"/>
</dbReference>
<dbReference type="Pfam" id="PF22815">
    <property type="entry name" value="CatAgl_D1"/>
    <property type="match status" value="1"/>
</dbReference>
<keyword evidence="5" id="KW-1185">Reference proteome</keyword>
<dbReference type="Gene3D" id="2.160.20.10">
    <property type="entry name" value="Single-stranded right-handed beta-helix, Pectin lyase-like"/>
    <property type="match status" value="1"/>
</dbReference>
<dbReference type="Gene3D" id="2.60.120.260">
    <property type="entry name" value="Galactose-binding domain-like"/>
    <property type="match status" value="1"/>
</dbReference>
<accession>A0ABN8H5P3</accession>
<comment type="caution">
    <text evidence="4">The sequence shown here is derived from an EMBL/GenBank/DDBJ whole genome shotgun (WGS) entry which is preliminary data.</text>
</comment>
<evidence type="ECO:0000259" key="2">
    <source>
        <dbReference type="Pfam" id="PF22815"/>
    </source>
</evidence>
<sequence length="673" mass="72920">MGKIMGMGTQSTKLLNLLLVTAVLFVMMFGILPYSNVAHAAETVVDNTSAELTGTWTTATANANYYGANYSYSNSGTGTDKIRWRPTITTVGDYSVYVRLPNGGTSRATNAPFTIYYNGGSQTYYINEQSIWGGQWVLLGTHNFAAGTSGYVELTDNANGTYVIADAIKFTQDVSVQSPGATIPWTTFEAEDGSTNGTVLSSVTLGNLAYEASGRKAVTLDAVGKYVQITSNRSADRLTIRYSIPKDTSGTLSLYINGVHKQDLSLNSARTWRTQTAVTGGYFRFYDEIIVTETISSGDVIKLQKDSGDTVSSYTIDFFELETRPAALTVPDGSWLSITDYGATGTDTSDDYTAITNTITAANSGNKKVWIPAGTYYISDQITVPAGITIAGAGMWYSVINKNIPATSVKKAFSLGDSDTIKNIKISDIQGNNRINGHEGIRLASNSTVDGVWLENTFGAGIIGFSTPNVVIKNNRVRGTFADAIHLARNTQFALAENNTVRNAGDDGMAMVPYDELYNYNNTYRYNTVENNYWGRGMTIIGGNANTLEYNVIKDSAWSAGIMLGVENYLNQPVDHNTNFLVQYNDVIRSGQTNNNSYSAIWVYGGIDKPLAGNIQYNHVIDEVKHGITLQGYAGNSVNIKYNTFEAPGPGGLYIITGLQPGYTPVVLDNILK</sequence>